<protein>
    <submittedName>
        <fullName evidence="2">Eukaryotic translation initiation factor 3 subunit C</fullName>
    </submittedName>
</protein>
<comment type="caution">
    <text evidence="2">The sequence shown here is derived from an EMBL/GenBank/DDBJ whole genome shotgun (WGS) entry which is preliminary data.</text>
</comment>
<keyword evidence="3" id="KW-1185">Reference proteome</keyword>
<dbReference type="GO" id="GO:0003676">
    <property type="term" value="F:nucleic acid binding"/>
    <property type="evidence" value="ECO:0007669"/>
    <property type="project" value="InterPro"/>
</dbReference>
<dbReference type="Pfam" id="PF13456">
    <property type="entry name" value="RVT_3"/>
    <property type="match status" value="1"/>
</dbReference>
<evidence type="ECO:0000313" key="2">
    <source>
        <dbReference type="EMBL" id="MCI26609.1"/>
    </source>
</evidence>
<proteinExistence type="predicted"/>
<dbReference type="InterPro" id="IPR052929">
    <property type="entry name" value="RNase_H-like_EbsB-rel"/>
</dbReference>
<reference evidence="2 3" key="1">
    <citation type="journal article" date="2018" name="Front. Plant Sci.">
        <title>Red Clover (Trifolium pratense) and Zigzag Clover (T. medium) - A Picture of Genomic Similarities and Differences.</title>
        <authorList>
            <person name="Dluhosova J."/>
            <person name="Istvanek J."/>
            <person name="Nedelnik J."/>
            <person name="Repkova J."/>
        </authorList>
    </citation>
    <scope>NUCLEOTIDE SEQUENCE [LARGE SCALE GENOMIC DNA]</scope>
    <source>
        <strain evidence="3">cv. 10/8</strain>
        <tissue evidence="2">Leaf</tissue>
    </source>
</reference>
<evidence type="ECO:0000313" key="3">
    <source>
        <dbReference type="Proteomes" id="UP000265520"/>
    </source>
</evidence>
<dbReference type="PANTHER" id="PTHR47074:SF11">
    <property type="entry name" value="REVERSE TRANSCRIPTASE-LIKE PROTEIN"/>
    <property type="match status" value="1"/>
</dbReference>
<dbReference type="Proteomes" id="UP000265520">
    <property type="component" value="Unassembled WGS sequence"/>
</dbReference>
<dbReference type="InterPro" id="IPR002156">
    <property type="entry name" value="RNaseH_domain"/>
</dbReference>
<dbReference type="GO" id="GO:0004523">
    <property type="term" value="F:RNA-DNA hybrid ribonuclease activity"/>
    <property type="evidence" value="ECO:0007669"/>
    <property type="project" value="InterPro"/>
</dbReference>
<accession>A0A392QRL3</accession>
<organism evidence="2 3">
    <name type="scientific">Trifolium medium</name>
    <dbReference type="NCBI Taxonomy" id="97028"/>
    <lineage>
        <taxon>Eukaryota</taxon>
        <taxon>Viridiplantae</taxon>
        <taxon>Streptophyta</taxon>
        <taxon>Embryophyta</taxon>
        <taxon>Tracheophyta</taxon>
        <taxon>Spermatophyta</taxon>
        <taxon>Magnoliopsida</taxon>
        <taxon>eudicotyledons</taxon>
        <taxon>Gunneridae</taxon>
        <taxon>Pentapetalae</taxon>
        <taxon>rosids</taxon>
        <taxon>fabids</taxon>
        <taxon>Fabales</taxon>
        <taxon>Fabaceae</taxon>
        <taxon>Papilionoideae</taxon>
        <taxon>50 kb inversion clade</taxon>
        <taxon>NPAAA clade</taxon>
        <taxon>Hologalegina</taxon>
        <taxon>IRL clade</taxon>
        <taxon>Trifolieae</taxon>
        <taxon>Trifolium</taxon>
    </lineage>
</organism>
<name>A0A392QRL3_9FABA</name>
<dbReference type="EMBL" id="LXQA010154331">
    <property type="protein sequence ID" value="MCI26609.1"/>
    <property type="molecule type" value="Genomic_DNA"/>
</dbReference>
<keyword evidence="2" id="KW-0396">Initiation factor</keyword>
<sequence length="137" mass="15406">MRIQRSNEPLVQPRLCWERPMVGWLKCNVDAGYYLNENTATSTCCFRDNEGQFILAQTSWKLAKLSVTEGEGMALIEAIKLAARAGNKSSQNRLSSNRFSSKLSSNLIRTFFSSSLTRLKLTTIQFTSLGLLVYNSN</sequence>
<dbReference type="AlphaFoldDB" id="A0A392QRL3"/>
<dbReference type="GO" id="GO:0003743">
    <property type="term" value="F:translation initiation factor activity"/>
    <property type="evidence" value="ECO:0007669"/>
    <property type="project" value="UniProtKB-KW"/>
</dbReference>
<feature type="domain" description="RNase H type-1" evidence="1">
    <location>
        <begin position="28"/>
        <end position="87"/>
    </location>
</feature>
<evidence type="ECO:0000259" key="1">
    <source>
        <dbReference type="Pfam" id="PF13456"/>
    </source>
</evidence>
<dbReference type="PANTHER" id="PTHR47074">
    <property type="entry name" value="BNAC02G40300D PROTEIN"/>
    <property type="match status" value="1"/>
</dbReference>
<keyword evidence="2" id="KW-0648">Protein biosynthesis</keyword>